<dbReference type="Proteomes" id="UP000699462">
    <property type="component" value="Unassembled WGS sequence"/>
</dbReference>
<gene>
    <name evidence="4" type="ORF">P879_04423</name>
</gene>
<dbReference type="InterPro" id="IPR035999">
    <property type="entry name" value="Sec7_dom_sf"/>
</dbReference>
<dbReference type="Pfam" id="PF00169">
    <property type="entry name" value="PH"/>
    <property type="match status" value="1"/>
</dbReference>
<dbReference type="GO" id="GO:0032012">
    <property type="term" value="P:regulation of ARF protein signal transduction"/>
    <property type="evidence" value="ECO:0007669"/>
    <property type="project" value="InterPro"/>
</dbReference>
<dbReference type="InterPro" id="IPR045294">
    <property type="entry name" value="Complex1_LYR_LYRM1"/>
</dbReference>
<dbReference type="OrthoDB" id="430364at2759"/>
<accession>A0A8T0DH32</accession>
<dbReference type="SUPFAM" id="SSF48425">
    <property type="entry name" value="Sec7 domain"/>
    <property type="match status" value="1"/>
</dbReference>
<dbReference type="PANTHER" id="PTHR10663:SF388">
    <property type="entry name" value="GOLGI-SPECIFIC BREFELDIN A-RESISTANCE GUANINE NUCLEOTIDE EXCHANGE FACTOR 1"/>
    <property type="match status" value="1"/>
</dbReference>
<dbReference type="Pfam" id="PF01369">
    <property type="entry name" value="Sec7"/>
    <property type="match status" value="1"/>
</dbReference>
<feature type="domain" description="SEC7" evidence="3">
    <location>
        <begin position="4"/>
        <end position="198"/>
    </location>
</feature>
<sequence>METEEMTAEERERLKFIRRQKMHVMKNIEGLEYLLEHSILQHTPESVAGFFMEENDRLSKFAVGTYLGEVRKEFNMKVLDAFTRLHDFRNRDFIPSLRRFLLSFQLPGESQKIDRILTSFADWYLEQNPSAFNSPHEAYVLAYAAILLNTTLHNANAKGQTLGLSEEKIFVRTLLNYDTETDLPEELIRKVYHDIKNEPIRAASDNDTDGVCQSNAGLMRGWLLKLGGRVKSWKRRWFVLTEDSLIYHVAPDRQRQVKGAIYLDGLSIRLYHDRTKEHTFELFSVRNEVIKASKADKDGSSTPGYHRVYRFAANSTEERDKWIRMLETVTNRISERRGTRSISVDCSATGSAGTRQTHRLPSPASSSTALKRSAVVGSHPDLPNDTPIGICNYFNDHHSLALLRFTFDFCGLGRQFARFSCAGSLGHPTNTTRARVLALYRRVFQLARHWRASSGLETDTLKEAGYIRDEARSLFRQNAMLTDEQDILACIHEAESRLDLTEHYRTPYPRLPNVPPRTLAAQMRRTQGKQQPEAVGRVATTAHVPRQTARNIKDALPSYLRSYEQSRLKKPR</sequence>
<dbReference type="Pfam" id="PF05347">
    <property type="entry name" value="Complex1_LYR"/>
    <property type="match status" value="1"/>
</dbReference>
<name>A0A8T0DH32_9TREM</name>
<dbReference type="Gene3D" id="1.10.1000.11">
    <property type="entry name" value="Arf Nucleotide-binding Site Opener,domain 2"/>
    <property type="match status" value="1"/>
</dbReference>
<feature type="compositionally biased region" description="Polar residues" evidence="1">
    <location>
        <begin position="345"/>
        <end position="355"/>
    </location>
</feature>
<dbReference type="InterPro" id="IPR000904">
    <property type="entry name" value="Sec7_dom"/>
</dbReference>
<comment type="caution">
    <text evidence="4">The sequence shown here is derived from an EMBL/GenBank/DDBJ whole genome shotgun (WGS) entry which is preliminary data.</text>
</comment>
<evidence type="ECO:0000313" key="5">
    <source>
        <dbReference type="Proteomes" id="UP000699462"/>
    </source>
</evidence>
<dbReference type="GO" id="GO:0005737">
    <property type="term" value="C:cytoplasm"/>
    <property type="evidence" value="ECO:0007669"/>
    <property type="project" value="UniProtKB-ARBA"/>
</dbReference>
<feature type="domain" description="PH" evidence="2">
    <location>
        <begin position="216"/>
        <end position="331"/>
    </location>
</feature>
<evidence type="ECO:0000259" key="2">
    <source>
        <dbReference type="PROSITE" id="PS50003"/>
    </source>
</evidence>
<feature type="region of interest" description="Disordered" evidence="1">
    <location>
        <begin position="526"/>
        <end position="556"/>
    </location>
</feature>
<dbReference type="InterPro" id="IPR011993">
    <property type="entry name" value="PH-like_dom_sf"/>
</dbReference>
<dbReference type="GO" id="GO:0012505">
    <property type="term" value="C:endomembrane system"/>
    <property type="evidence" value="ECO:0007669"/>
    <property type="project" value="UniProtKB-ARBA"/>
</dbReference>
<dbReference type="PROSITE" id="PS50190">
    <property type="entry name" value="SEC7"/>
    <property type="match status" value="1"/>
</dbReference>
<dbReference type="InterPro" id="IPR001849">
    <property type="entry name" value="PH_domain"/>
</dbReference>
<dbReference type="PROSITE" id="PS50003">
    <property type="entry name" value="PH_DOMAIN"/>
    <property type="match status" value="1"/>
</dbReference>
<feature type="region of interest" description="Disordered" evidence="1">
    <location>
        <begin position="345"/>
        <end position="373"/>
    </location>
</feature>
<dbReference type="GO" id="GO:0016192">
    <property type="term" value="P:vesicle-mediated transport"/>
    <property type="evidence" value="ECO:0007669"/>
    <property type="project" value="UniProtKB-ARBA"/>
</dbReference>
<dbReference type="AlphaFoldDB" id="A0A8T0DH32"/>
<dbReference type="Gene3D" id="2.30.29.30">
    <property type="entry name" value="Pleckstrin-homology domain (PH domain)/Phosphotyrosine-binding domain (PTB)"/>
    <property type="match status" value="1"/>
</dbReference>
<dbReference type="CDD" id="cd20261">
    <property type="entry name" value="Complex1_LYR_LYRM1"/>
    <property type="match status" value="1"/>
</dbReference>
<reference evidence="4 5" key="1">
    <citation type="submission" date="2019-07" db="EMBL/GenBank/DDBJ databases">
        <title>Annotation for the trematode Paragonimus westermani.</title>
        <authorList>
            <person name="Choi Y.-J."/>
        </authorList>
    </citation>
    <scope>NUCLEOTIDE SEQUENCE [LARGE SCALE GENOMIC DNA]</scope>
    <source>
        <strain evidence="4">180907_Pwestermani</strain>
    </source>
</reference>
<dbReference type="InterPro" id="IPR023394">
    <property type="entry name" value="Sec7_C_sf"/>
</dbReference>
<dbReference type="Gene3D" id="1.10.220.20">
    <property type="match status" value="1"/>
</dbReference>
<evidence type="ECO:0000259" key="3">
    <source>
        <dbReference type="PROSITE" id="PS50190"/>
    </source>
</evidence>
<dbReference type="InterPro" id="IPR008011">
    <property type="entry name" value="Complex1_LYR_dom"/>
</dbReference>
<dbReference type="CDD" id="cd00171">
    <property type="entry name" value="Sec7"/>
    <property type="match status" value="1"/>
</dbReference>
<evidence type="ECO:0000313" key="4">
    <source>
        <dbReference type="EMBL" id="KAF8567163.1"/>
    </source>
</evidence>
<evidence type="ECO:0008006" key="6">
    <source>
        <dbReference type="Google" id="ProtNLM"/>
    </source>
</evidence>
<dbReference type="GO" id="GO:0005085">
    <property type="term" value="F:guanyl-nucleotide exchange factor activity"/>
    <property type="evidence" value="ECO:0007669"/>
    <property type="project" value="InterPro"/>
</dbReference>
<evidence type="ECO:0000256" key="1">
    <source>
        <dbReference type="SAM" id="MobiDB-lite"/>
    </source>
</evidence>
<organism evidence="4 5">
    <name type="scientific">Paragonimus westermani</name>
    <dbReference type="NCBI Taxonomy" id="34504"/>
    <lineage>
        <taxon>Eukaryota</taxon>
        <taxon>Metazoa</taxon>
        <taxon>Spiralia</taxon>
        <taxon>Lophotrochozoa</taxon>
        <taxon>Platyhelminthes</taxon>
        <taxon>Trematoda</taxon>
        <taxon>Digenea</taxon>
        <taxon>Plagiorchiida</taxon>
        <taxon>Troglotremata</taxon>
        <taxon>Troglotrematidae</taxon>
        <taxon>Paragonimus</taxon>
    </lineage>
</organism>
<dbReference type="SMART" id="SM00233">
    <property type="entry name" value="PH"/>
    <property type="match status" value="1"/>
</dbReference>
<proteinExistence type="predicted"/>
<dbReference type="SMART" id="SM00222">
    <property type="entry name" value="Sec7"/>
    <property type="match status" value="1"/>
</dbReference>
<keyword evidence="5" id="KW-1185">Reference proteome</keyword>
<dbReference type="EMBL" id="JTDF01004140">
    <property type="protein sequence ID" value="KAF8567163.1"/>
    <property type="molecule type" value="Genomic_DNA"/>
</dbReference>
<dbReference type="SUPFAM" id="SSF50729">
    <property type="entry name" value="PH domain-like"/>
    <property type="match status" value="1"/>
</dbReference>
<dbReference type="PANTHER" id="PTHR10663">
    <property type="entry name" value="GUANYL-NUCLEOTIDE EXCHANGE FACTOR"/>
    <property type="match status" value="1"/>
</dbReference>
<protein>
    <recommendedName>
        <fullName evidence="6">Cytohesin</fullName>
    </recommendedName>
</protein>